<keyword evidence="2" id="KW-0812">Transmembrane</keyword>
<organism evidence="3 4">
    <name type="scientific">Nocardia nova</name>
    <dbReference type="NCBI Taxonomy" id="37330"/>
    <lineage>
        <taxon>Bacteria</taxon>
        <taxon>Bacillati</taxon>
        <taxon>Actinomycetota</taxon>
        <taxon>Actinomycetes</taxon>
        <taxon>Mycobacteriales</taxon>
        <taxon>Nocardiaceae</taxon>
        <taxon>Nocardia</taxon>
    </lineage>
</organism>
<dbReference type="Proteomes" id="UP000239874">
    <property type="component" value="Unassembled WGS sequence"/>
</dbReference>
<evidence type="ECO:0008006" key="5">
    <source>
        <dbReference type="Google" id="ProtNLM"/>
    </source>
</evidence>
<gene>
    <name evidence="3" type="ORF">C5E45_01335</name>
</gene>
<dbReference type="InterPro" id="IPR021215">
    <property type="entry name" value="DUF2752"/>
</dbReference>
<feature type="transmembrane region" description="Helical" evidence="2">
    <location>
        <begin position="155"/>
        <end position="173"/>
    </location>
</feature>
<protein>
    <recommendedName>
        <fullName evidence="5">DUF2752 domain-containing protein</fullName>
    </recommendedName>
</protein>
<evidence type="ECO:0000313" key="4">
    <source>
        <dbReference type="Proteomes" id="UP000239874"/>
    </source>
</evidence>
<dbReference type="EMBL" id="PSZC01000001">
    <property type="protein sequence ID" value="PPJ39810.1"/>
    <property type="molecule type" value="Genomic_DNA"/>
</dbReference>
<feature type="region of interest" description="Disordered" evidence="1">
    <location>
        <begin position="1"/>
        <end position="21"/>
    </location>
</feature>
<evidence type="ECO:0000256" key="1">
    <source>
        <dbReference type="SAM" id="MobiDB-lite"/>
    </source>
</evidence>
<evidence type="ECO:0000313" key="3">
    <source>
        <dbReference type="EMBL" id="PPJ39810.1"/>
    </source>
</evidence>
<sequence length="218" mass="23558">MDLIAVTGSRSGGIGEPQPYRDLPNQAIVVHHTTPSATFCDSRNRPEPQFGGAATAGGSPVPPITVNTVDIARELPGERSVPRTGWRTQGGPLLAAGAVVAAATVLHFRDPHNQGAYGICPFYALTGWWCPGCGGLRAVHNLTEGRVLDALHSNVFVLPLLLTLALWWGRWALGRWHGRADTAFPFTLRGQAQWWLIGLLMVFTVARNTPWGTWLAPV</sequence>
<accession>A0A2S6AX72</accession>
<comment type="caution">
    <text evidence="3">The sequence shown here is derived from an EMBL/GenBank/DDBJ whole genome shotgun (WGS) entry which is preliminary data.</text>
</comment>
<keyword evidence="2" id="KW-0472">Membrane</keyword>
<proteinExistence type="predicted"/>
<feature type="region of interest" description="Disordered" evidence="1">
    <location>
        <begin position="37"/>
        <end position="59"/>
    </location>
</feature>
<reference evidence="3 4" key="1">
    <citation type="submission" date="2018-02" db="EMBL/GenBank/DDBJ databases">
        <title>8 Nocardia nova and 1 Nocardia cyriacigeorgica strain used for evolution to TMP-SMX.</title>
        <authorList>
            <person name="Mehta H."/>
            <person name="Weng J."/>
            <person name="Shamoo Y."/>
        </authorList>
    </citation>
    <scope>NUCLEOTIDE SEQUENCE [LARGE SCALE GENOMIC DNA]</scope>
    <source>
        <strain evidence="3 4">MDA3139</strain>
    </source>
</reference>
<evidence type="ECO:0000256" key="2">
    <source>
        <dbReference type="SAM" id="Phobius"/>
    </source>
</evidence>
<feature type="transmembrane region" description="Helical" evidence="2">
    <location>
        <begin position="194"/>
        <end position="216"/>
    </location>
</feature>
<keyword evidence="2" id="KW-1133">Transmembrane helix</keyword>
<dbReference type="AlphaFoldDB" id="A0A2S6AX72"/>
<dbReference type="Pfam" id="PF10825">
    <property type="entry name" value="DUF2752"/>
    <property type="match status" value="1"/>
</dbReference>
<name>A0A2S6AX72_9NOCA</name>